<dbReference type="AlphaFoldDB" id="A0A8S0ZPW6"/>
<organism evidence="1 2">
    <name type="scientific">Arctia plantaginis</name>
    <name type="common">Wood tiger moth</name>
    <name type="synonym">Phalaena plantaginis</name>
    <dbReference type="NCBI Taxonomy" id="874455"/>
    <lineage>
        <taxon>Eukaryota</taxon>
        <taxon>Metazoa</taxon>
        <taxon>Ecdysozoa</taxon>
        <taxon>Arthropoda</taxon>
        <taxon>Hexapoda</taxon>
        <taxon>Insecta</taxon>
        <taxon>Pterygota</taxon>
        <taxon>Neoptera</taxon>
        <taxon>Endopterygota</taxon>
        <taxon>Lepidoptera</taxon>
        <taxon>Glossata</taxon>
        <taxon>Ditrysia</taxon>
        <taxon>Noctuoidea</taxon>
        <taxon>Erebidae</taxon>
        <taxon>Arctiinae</taxon>
        <taxon>Arctia</taxon>
    </lineage>
</organism>
<dbReference type="Proteomes" id="UP000494106">
    <property type="component" value="Unassembled WGS sequence"/>
</dbReference>
<keyword evidence="2" id="KW-1185">Reference proteome</keyword>
<protein>
    <submittedName>
        <fullName evidence="1">Uncharacterized protein</fullName>
    </submittedName>
</protein>
<evidence type="ECO:0000313" key="1">
    <source>
        <dbReference type="EMBL" id="CAB3235525.1"/>
    </source>
</evidence>
<reference evidence="1 2" key="1">
    <citation type="submission" date="2020-04" db="EMBL/GenBank/DDBJ databases">
        <authorList>
            <person name="Wallbank WR R."/>
            <person name="Pardo Diaz C."/>
            <person name="Kozak K."/>
            <person name="Martin S."/>
            <person name="Jiggins C."/>
            <person name="Moest M."/>
            <person name="Warren A I."/>
            <person name="Byers J.R.P. K."/>
            <person name="Montejo-Kovacevich G."/>
            <person name="Yen C E."/>
        </authorList>
    </citation>
    <scope>NUCLEOTIDE SEQUENCE [LARGE SCALE GENOMIC DNA]</scope>
</reference>
<proteinExistence type="predicted"/>
<comment type="caution">
    <text evidence="1">The sequence shown here is derived from an EMBL/GenBank/DDBJ whole genome shotgun (WGS) entry which is preliminary data.</text>
</comment>
<gene>
    <name evidence="1" type="ORF">APLA_LOCUS6177</name>
</gene>
<dbReference type="EMBL" id="CADEBC010000485">
    <property type="protein sequence ID" value="CAB3235525.1"/>
    <property type="molecule type" value="Genomic_DNA"/>
</dbReference>
<sequence>MAINFENAMKRIKEPTQDFFKNFRAHFTEKNDFTEEDFHHFEQLAIMKKNPYIYLKEIELKFSPTDKNIRQSVRFESGSLPQNFSGEHGVWEPMEEGPNVEITNTGLTGFAIPAKIASPKVMTPKVVSKIKSNSVKKTEDDSELGNIV</sequence>
<dbReference type="OrthoDB" id="7469563at2759"/>
<name>A0A8S0ZPW6_ARCPL</name>
<accession>A0A8S0ZPW6</accession>
<evidence type="ECO:0000313" key="2">
    <source>
        <dbReference type="Proteomes" id="UP000494106"/>
    </source>
</evidence>